<feature type="compositionally biased region" description="Basic and acidic residues" evidence="1">
    <location>
        <begin position="12"/>
        <end position="28"/>
    </location>
</feature>
<feature type="compositionally biased region" description="Polar residues" evidence="1">
    <location>
        <begin position="32"/>
        <end position="42"/>
    </location>
</feature>
<evidence type="ECO:0000313" key="2">
    <source>
        <dbReference type="EMBL" id="CAH0418076.1"/>
    </source>
</evidence>
<accession>A0ABM8Z9T3</accession>
<protein>
    <submittedName>
        <fullName evidence="2">Uncharacterized protein</fullName>
    </submittedName>
</protein>
<feature type="region of interest" description="Disordered" evidence="1">
    <location>
        <begin position="67"/>
        <end position="86"/>
    </location>
</feature>
<sequence>MLDSSFIGFNSDGKHDTHAQRGTCERPAHGSMSDNHSGTLVGNMNGGKMENGTQMVRKSCGNQMVKRNYDIRIRHSNGENQTNYGR</sequence>
<evidence type="ECO:0000313" key="3">
    <source>
        <dbReference type="Proteomes" id="UP000789719"/>
    </source>
</evidence>
<gene>
    <name evidence="2" type="ORF">WGH24286_00492</name>
</gene>
<dbReference type="Proteomes" id="UP000789719">
    <property type="component" value="Unassembled WGS sequence"/>
</dbReference>
<reference evidence="2 3" key="1">
    <citation type="submission" date="2021-11" db="EMBL/GenBank/DDBJ databases">
        <authorList>
            <person name="Depoorter E."/>
        </authorList>
    </citation>
    <scope>NUCLEOTIDE SEQUENCE [LARGE SCALE GENOMIC DNA]</scope>
    <source>
        <strain evidence="2 3">LMG 24286</strain>
    </source>
</reference>
<feature type="region of interest" description="Disordered" evidence="1">
    <location>
        <begin position="1"/>
        <end position="53"/>
    </location>
</feature>
<proteinExistence type="predicted"/>
<organism evidence="2 3">
    <name type="scientific">Periweissella ghanensis</name>
    <dbReference type="NCBI Taxonomy" id="467997"/>
    <lineage>
        <taxon>Bacteria</taxon>
        <taxon>Bacillati</taxon>
        <taxon>Bacillota</taxon>
        <taxon>Bacilli</taxon>
        <taxon>Lactobacillales</taxon>
        <taxon>Lactobacillaceae</taxon>
        <taxon>Periweissella</taxon>
    </lineage>
</organism>
<feature type="compositionally biased region" description="Basic and acidic residues" evidence="1">
    <location>
        <begin position="67"/>
        <end position="77"/>
    </location>
</feature>
<name>A0ABM8Z9T3_9LACO</name>
<keyword evidence="3" id="KW-1185">Reference proteome</keyword>
<dbReference type="EMBL" id="CAKKNT010000004">
    <property type="protein sequence ID" value="CAH0418076.1"/>
    <property type="molecule type" value="Genomic_DNA"/>
</dbReference>
<comment type="caution">
    <text evidence="2">The sequence shown here is derived from an EMBL/GenBank/DDBJ whole genome shotgun (WGS) entry which is preliminary data.</text>
</comment>
<evidence type="ECO:0000256" key="1">
    <source>
        <dbReference type="SAM" id="MobiDB-lite"/>
    </source>
</evidence>